<keyword evidence="2" id="KW-1185">Reference proteome</keyword>
<dbReference type="RefSeq" id="WP_338398012.1">
    <property type="nucleotide sequence ID" value="NZ_AP025292.1"/>
</dbReference>
<dbReference type="Proteomes" id="UP001354989">
    <property type="component" value="Chromosome"/>
</dbReference>
<name>A0ABM7VDK0_9BACT</name>
<reference evidence="1 2" key="1">
    <citation type="submission" date="2021-12" db="EMBL/GenBank/DDBJ databases">
        <title>Genome sequencing of bacteria with rrn-lacking chromosome and rrn-plasmid.</title>
        <authorList>
            <person name="Anda M."/>
            <person name="Iwasaki W."/>
        </authorList>
    </citation>
    <scope>NUCLEOTIDE SEQUENCE [LARGE SCALE GENOMIC DNA]</scope>
    <source>
        <strain evidence="1 2">NBRC 101262</strain>
    </source>
</reference>
<accession>A0ABM7VDK0</accession>
<organism evidence="1 2">
    <name type="scientific">Persicobacter psychrovividus</name>
    <dbReference type="NCBI Taxonomy" id="387638"/>
    <lineage>
        <taxon>Bacteria</taxon>
        <taxon>Pseudomonadati</taxon>
        <taxon>Bacteroidota</taxon>
        <taxon>Cytophagia</taxon>
        <taxon>Cytophagales</taxon>
        <taxon>Persicobacteraceae</taxon>
        <taxon>Persicobacter</taxon>
    </lineage>
</organism>
<evidence type="ECO:0000313" key="1">
    <source>
        <dbReference type="EMBL" id="BDC99013.1"/>
    </source>
</evidence>
<evidence type="ECO:0000313" key="2">
    <source>
        <dbReference type="Proteomes" id="UP001354989"/>
    </source>
</evidence>
<evidence type="ECO:0008006" key="3">
    <source>
        <dbReference type="Google" id="ProtNLM"/>
    </source>
</evidence>
<gene>
    <name evidence="1" type="ORF">PEPS_12940</name>
</gene>
<proteinExistence type="predicted"/>
<dbReference type="EMBL" id="AP025292">
    <property type="protein sequence ID" value="BDC99013.1"/>
    <property type="molecule type" value="Genomic_DNA"/>
</dbReference>
<protein>
    <recommendedName>
        <fullName evidence="3">Secreted protein</fullName>
    </recommendedName>
</protein>
<sequence length="128" mass="14635">MKKFLVLYLTINILIASFARIGVVFTYEVFQDYIAQNLCENRFEPITVCYGSCFVKNGFEQIETAAQSTQQQAQGTPVNIVFDFFSNELFAISLPKMSDFTGLQHHAWYLNLYVFLQKGKVFIPPVAV</sequence>